<sequence>MAYRKIHRPIALDSNYVELLLKPQLPTVSDH</sequence>
<gene>
    <name evidence="2" type="ORF">COLO4_07532</name>
    <name evidence="1" type="ORF">COLO4_16675</name>
</gene>
<reference evidence="3" key="1">
    <citation type="submission" date="2013-09" db="EMBL/GenBank/DDBJ databases">
        <title>Corchorus olitorius genome sequencing.</title>
        <authorList>
            <person name="Alam M."/>
            <person name="Haque M.S."/>
            <person name="Islam M.S."/>
            <person name="Emdad E.M."/>
            <person name="Islam M.M."/>
            <person name="Ahmed B."/>
            <person name="Halim A."/>
            <person name="Hossen Q.M.M."/>
            <person name="Hossain M.Z."/>
            <person name="Ahmed R."/>
            <person name="Khan M.M."/>
            <person name="Islam R."/>
            <person name="Rashid M.M."/>
            <person name="Khan S.A."/>
            <person name="Rahman M.S."/>
            <person name="Alam M."/>
            <person name="Yahiya A.S."/>
            <person name="Khan M.S."/>
            <person name="Azam M.S."/>
            <person name="Haque T."/>
            <person name="Lashkar M.Z.H."/>
            <person name="Akhand A.I."/>
            <person name="Morshed G."/>
            <person name="Roy S."/>
            <person name="Uddin K.S."/>
            <person name="Rabeya T."/>
            <person name="Hossain A.S."/>
            <person name="Chowdhury A."/>
            <person name="Snigdha A.R."/>
            <person name="Mortoza M.S."/>
            <person name="Matin S.A."/>
            <person name="Hoque S.M.E."/>
            <person name="Islam M.K."/>
            <person name="Roy D.K."/>
            <person name="Haider R."/>
            <person name="Moosa M.M."/>
            <person name="Elias S.M."/>
            <person name="Hasan A.M."/>
            <person name="Jahan S."/>
            <person name="Shafiuddin M."/>
            <person name="Mahmood N."/>
            <person name="Shommy N.S."/>
        </authorList>
    </citation>
    <scope>NUCLEOTIDE SEQUENCE [LARGE SCALE GENOMIC DNA]</scope>
    <source>
        <strain evidence="3">cv. O-4</strain>
    </source>
</reference>
<proteinExistence type="predicted"/>
<dbReference type="EMBL" id="AWUE01016228">
    <property type="protein sequence ID" value="OMO93782.1"/>
    <property type="molecule type" value="Genomic_DNA"/>
</dbReference>
<evidence type="ECO:0000313" key="1">
    <source>
        <dbReference type="EMBL" id="OMO93782.1"/>
    </source>
</evidence>
<reference evidence="2" key="3">
    <citation type="journal article" date="2017" name="Nat. Plants">
        <title>Comparative genomics of two jute species and insight into fibre biogenesis.</title>
        <authorList>
            <person name="Islam M.S."/>
            <person name="Saito J.A."/>
            <person name="Emdad E.M."/>
            <person name="Ahmed B."/>
            <person name="Islam M.M."/>
            <person name="Halim A."/>
            <person name="Hossen Q.M."/>
            <person name="Hossain M.Z."/>
            <person name="Ahmed R."/>
            <person name="Hossain M.S."/>
            <person name="Kabir S.M."/>
            <person name="Khan M.S."/>
            <person name="Khan M.M."/>
            <person name="Hasan R."/>
            <person name="Aktar N."/>
            <person name="Honi U."/>
            <person name="Islam R."/>
            <person name="Rashid M.M."/>
            <person name="Wan X."/>
            <person name="Hou S."/>
            <person name="Haque T."/>
            <person name="Azam M.S."/>
            <person name="Moosa M.M."/>
            <person name="Elias S.M."/>
            <person name="Hasan A.M."/>
            <person name="Mahmood N."/>
            <person name="Shafiuddin M."/>
            <person name="Shahid S."/>
            <person name="Shommu N.S."/>
            <person name="Jahan S."/>
            <person name="Roy S."/>
            <person name="Chowdhury A."/>
            <person name="Akhand A.I."/>
            <person name="Nisho G.M."/>
            <person name="Uddin K.S."/>
            <person name="Rabeya T."/>
            <person name="Hoque S.M."/>
            <person name="Snigdha A.R."/>
            <person name="Mortoza S."/>
            <person name="Matin S.A."/>
            <person name="Islam M.K."/>
            <person name="Lashkar M.Z."/>
            <person name="Zaman M."/>
            <person name="Yuryev A."/>
            <person name="Uddin M.K."/>
            <person name="Rahman M.S."/>
            <person name="Haque M.S."/>
            <person name="Alam M.M."/>
            <person name="Khan H."/>
            <person name="Alam M."/>
        </authorList>
    </citation>
    <scope>NUCLEOTIDE SEQUENCE</scope>
    <source>
        <tissue evidence="2">Whole seedlings</tissue>
    </source>
</reference>
<dbReference type="AlphaFoldDB" id="A0A1R3KJJ3"/>
<dbReference type="EMBL" id="AWUE01013346">
    <property type="protein sequence ID" value="OMP07214.1"/>
    <property type="molecule type" value="Genomic_DNA"/>
</dbReference>
<keyword evidence="3" id="KW-1185">Reference proteome</keyword>
<dbReference type="Proteomes" id="UP000187203">
    <property type="component" value="Unassembled WGS sequence"/>
</dbReference>
<organism evidence="2 3">
    <name type="scientific">Corchorus olitorius</name>
    <dbReference type="NCBI Taxonomy" id="93759"/>
    <lineage>
        <taxon>Eukaryota</taxon>
        <taxon>Viridiplantae</taxon>
        <taxon>Streptophyta</taxon>
        <taxon>Embryophyta</taxon>
        <taxon>Tracheophyta</taxon>
        <taxon>Spermatophyta</taxon>
        <taxon>Magnoliopsida</taxon>
        <taxon>eudicotyledons</taxon>
        <taxon>Gunneridae</taxon>
        <taxon>Pentapetalae</taxon>
        <taxon>rosids</taxon>
        <taxon>malvids</taxon>
        <taxon>Malvales</taxon>
        <taxon>Malvaceae</taxon>
        <taxon>Grewioideae</taxon>
        <taxon>Apeibeae</taxon>
        <taxon>Corchorus</taxon>
    </lineage>
</organism>
<accession>A0A1R3KJJ3</accession>
<reference evidence="2" key="2">
    <citation type="submission" date="2013-09" db="EMBL/GenBank/DDBJ databases">
        <authorList>
            <person name="Alam M."/>
            <person name="Haque M.S."/>
            <person name="Islam M.S."/>
            <person name="Emdad E.M."/>
            <person name="Islam M.M."/>
            <person name="Ahmed B."/>
            <person name="Halim A."/>
            <person name="Hossen Q.M.M."/>
            <person name="Hossain M.Z."/>
            <person name="Ahmed R."/>
            <person name="Khan M.M."/>
            <person name="Islam R."/>
            <person name="Rashid M.M."/>
            <person name="Khan S.A."/>
            <person name="Rahman M.S."/>
            <person name="Alam M."/>
            <person name="Yahiya A.S."/>
            <person name="Khan M.S."/>
            <person name="Azam M.S."/>
            <person name="Haque T."/>
            <person name="Lashkar M.Z.H."/>
            <person name="Akhand A.I."/>
            <person name="Morshed G."/>
            <person name="Roy S."/>
            <person name="Uddin K.S."/>
            <person name="Rabeya T."/>
            <person name="Hossain A.S."/>
            <person name="Chowdhury A."/>
            <person name="Snigdha A.R."/>
            <person name="Mortoza M.S."/>
            <person name="Matin S.A."/>
            <person name="Hoque S.M.E."/>
            <person name="Islam M.K."/>
            <person name="Roy D.K."/>
            <person name="Haider R."/>
            <person name="Moosa M.M."/>
            <person name="Elias S.M."/>
            <person name="Hasan A.M."/>
            <person name="Jahan S."/>
            <person name="Shafiuddin M."/>
            <person name="Mahmood N."/>
            <person name="Shommy N.S."/>
        </authorList>
    </citation>
    <scope>NUCLEOTIDE SEQUENCE</scope>
    <source>
        <tissue evidence="2">Whole seedlings</tissue>
    </source>
</reference>
<evidence type="ECO:0000313" key="2">
    <source>
        <dbReference type="EMBL" id="OMP07214.1"/>
    </source>
</evidence>
<evidence type="ECO:0000313" key="3">
    <source>
        <dbReference type="Proteomes" id="UP000187203"/>
    </source>
</evidence>
<comment type="caution">
    <text evidence="2">The sequence shown here is derived from an EMBL/GenBank/DDBJ whole genome shotgun (WGS) entry which is preliminary data.</text>
</comment>
<protein>
    <submittedName>
        <fullName evidence="2">Uncharacterized protein</fullName>
    </submittedName>
</protein>
<name>A0A1R3KJJ3_9ROSI</name>